<dbReference type="Pfam" id="PF02597">
    <property type="entry name" value="ThiS"/>
    <property type="match status" value="1"/>
</dbReference>
<evidence type="ECO:0000313" key="1">
    <source>
        <dbReference type="EMBL" id="MCQ8240732.1"/>
    </source>
</evidence>
<dbReference type="CDD" id="cd00565">
    <property type="entry name" value="Ubl_ThiS"/>
    <property type="match status" value="1"/>
</dbReference>
<dbReference type="RefSeq" id="WP_422919472.1">
    <property type="nucleotide sequence ID" value="NZ_JAMZEJ010000004.1"/>
</dbReference>
<dbReference type="SUPFAM" id="SSF54285">
    <property type="entry name" value="MoaD/ThiS"/>
    <property type="match status" value="1"/>
</dbReference>
<dbReference type="Gene3D" id="3.10.20.30">
    <property type="match status" value="1"/>
</dbReference>
<dbReference type="EMBL" id="JAMZEJ010000004">
    <property type="protein sequence ID" value="MCQ8240732.1"/>
    <property type="molecule type" value="Genomic_DNA"/>
</dbReference>
<dbReference type="InterPro" id="IPR010035">
    <property type="entry name" value="Thi_S"/>
</dbReference>
<sequence length="65" mass="6770">MKIQVNGEDRDVRADTLQALLEELGYGAARVATAVDGDFVPAGRRGTRPVTVGCAVEIVAPMQGG</sequence>
<name>A0ABT1VXR8_9PROT</name>
<dbReference type="Proteomes" id="UP001524547">
    <property type="component" value="Unassembled WGS sequence"/>
</dbReference>
<dbReference type="InterPro" id="IPR003749">
    <property type="entry name" value="ThiS/MoaD-like"/>
</dbReference>
<dbReference type="NCBIfam" id="TIGR01683">
    <property type="entry name" value="thiS"/>
    <property type="match status" value="1"/>
</dbReference>
<gene>
    <name evidence="1" type="primary">thiS</name>
    <name evidence="1" type="ORF">NFI88_07750</name>
</gene>
<keyword evidence="2" id="KW-1185">Reference proteome</keyword>
<evidence type="ECO:0000313" key="2">
    <source>
        <dbReference type="Proteomes" id="UP001524547"/>
    </source>
</evidence>
<comment type="caution">
    <text evidence="1">The sequence shown here is derived from an EMBL/GenBank/DDBJ whole genome shotgun (WGS) entry which is preliminary data.</text>
</comment>
<dbReference type="InterPro" id="IPR012675">
    <property type="entry name" value="Beta-grasp_dom_sf"/>
</dbReference>
<accession>A0ABT1VXR8</accession>
<dbReference type="PANTHER" id="PTHR34472">
    <property type="entry name" value="SULFUR CARRIER PROTEIN THIS"/>
    <property type="match status" value="1"/>
</dbReference>
<protein>
    <submittedName>
        <fullName evidence="1">Sulfur carrier protein ThiS</fullName>
    </submittedName>
</protein>
<organism evidence="1 2">
    <name type="scientific">Rhizosaccharibacter radicis</name>
    <dbReference type="NCBI Taxonomy" id="2782605"/>
    <lineage>
        <taxon>Bacteria</taxon>
        <taxon>Pseudomonadati</taxon>
        <taxon>Pseudomonadota</taxon>
        <taxon>Alphaproteobacteria</taxon>
        <taxon>Acetobacterales</taxon>
        <taxon>Acetobacteraceae</taxon>
        <taxon>Rhizosaccharibacter</taxon>
    </lineage>
</organism>
<reference evidence="1 2" key="1">
    <citation type="submission" date="2022-06" db="EMBL/GenBank/DDBJ databases">
        <title>Rhizosaccharibacter gen. nov. sp. nov. KSS12, endophytic bacteria isolated from sugarcane.</title>
        <authorList>
            <person name="Pitiwittayakul N."/>
        </authorList>
    </citation>
    <scope>NUCLEOTIDE SEQUENCE [LARGE SCALE GENOMIC DNA]</scope>
    <source>
        <strain evidence="1 2">KSS12</strain>
    </source>
</reference>
<dbReference type="PANTHER" id="PTHR34472:SF1">
    <property type="entry name" value="SULFUR CARRIER PROTEIN THIS"/>
    <property type="match status" value="1"/>
</dbReference>
<dbReference type="InterPro" id="IPR016155">
    <property type="entry name" value="Mopterin_synth/thiamin_S_b"/>
</dbReference>
<proteinExistence type="predicted"/>